<organism evidence="7 8">
    <name type="scientific">Salix brachista</name>
    <dbReference type="NCBI Taxonomy" id="2182728"/>
    <lineage>
        <taxon>Eukaryota</taxon>
        <taxon>Viridiplantae</taxon>
        <taxon>Streptophyta</taxon>
        <taxon>Embryophyta</taxon>
        <taxon>Tracheophyta</taxon>
        <taxon>Spermatophyta</taxon>
        <taxon>Magnoliopsida</taxon>
        <taxon>eudicotyledons</taxon>
        <taxon>Gunneridae</taxon>
        <taxon>Pentapetalae</taxon>
        <taxon>rosids</taxon>
        <taxon>fabids</taxon>
        <taxon>Malpighiales</taxon>
        <taxon>Salicaceae</taxon>
        <taxon>Saliceae</taxon>
        <taxon>Salix</taxon>
    </lineage>
</organism>
<dbReference type="GO" id="GO:0098542">
    <property type="term" value="P:defense response to other organism"/>
    <property type="evidence" value="ECO:0007669"/>
    <property type="project" value="InterPro"/>
</dbReference>
<gene>
    <name evidence="7" type="ORF">DKX38_013698</name>
</gene>
<accession>A0A5N5LDC2</accession>
<keyword evidence="8" id="KW-1185">Reference proteome</keyword>
<name>A0A5N5LDC2_9ROSI</name>
<sequence>MSKEVEDCGHHDDEKKRRRRMFIGILALIITILVVIFLVWIILQPHKPRFILQDTTIYGLNLSDPNFLSSNMQVTISTKNPNDKIGIYYEKLDIYASYHNQQITLATELPTAYQGHSDISVWSPFLYGDAVPVSPYLAVSISQDVNAGAVLFNIKINGKLKWKVGSWLSGSYRIFANCPAYITLGSRSNGINVGTGIKYQIVQHCENDDQMNEIMKVHLVKMHIIQVITNSIFDLSSPTSSHQYGLSYTHLQTLLFVSSLICLVQMAMAGDPDVVFDFIWKTDVATIQALKSGLAPTS</sequence>
<dbReference type="GO" id="GO:0009506">
    <property type="term" value="C:plasmodesma"/>
    <property type="evidence" value="ECO:0007669"/>
    <property type="project" value="TreeGrafter"/>
</dbReference>
<dbReference type="GO" id="GO:0005886">
    <property type="term" value="C:plasma membrane"/>
    <property type="evidence" value="ECO:0007669"/>
    <property type="project" value="TreeGrafter"/>
</dbReference>
<evidence type="ECO:0000256" key="1">
    <source>
        <dbReference type="ARBA" id="ARBA00004167"/>
    </source>
</evidence>
<comment type="caution">
    <text evidence="7">The sequence shown here is derived from an EMBL/GenBank/DDBJ whole genome shotgun (WGS) entry which is preliminary data.</text>
</comment>
<keyword evidence="2 5" id="KW-0812">Transmembrane</keyword>
<dbReference type="Pfam" id="PF03168">
    <property type="entry name" value="LEA_2"/>
    <property type="match status" value="1"/>
</dbReference>
<comment type="subcellular location">
    <subcellularLocation>
        <location evidence="1">Membrane</location>
        <topology evidence="1">Single-pass membrane protein</topology>
    </subcellularLocation>
</comment>
<dbReference type="EMBL" id="VDCV01000009">
    <property type="protein sequence ID" value="KAB5540724.1"/>
    <property type="molecule type" value="Genomic_DNA"/>
</dbReference>
<keyword evidence="4 5" id="KW-0472">Membrane</keyword>
<keyword evidence="3 5" id="KW-1133">Transmembrane helix</keyword>
<evidence type="ECO:0000256" key="5">
    <source>
        <dbReference type="SAM" id="Phobius"/>
    </source>
</evidence>
<evidence type="ECO:0000259" key="6">
    <source>
        <dbReference type="Pfam" id="PF03168"/>
    </source>
</evidence>
<dbReference type="Proteomes" id="UP000326939">
    <property type="component" value="Chromosome 9"/>
</dbReference>
<dbReference type="PANTHER" id="PTHR31415">
    <property type="entry name" value="OS05G0367900 PROTEIN"/>
    <property type="match status" value="1"/>
</dbReference>
<feature type="domain" description="Late embryogenesis abundant protein LEA-2 subgroup" evidence="6">
    <location>
        <begin position="75"/>
        <end position="174"/>
    </location>
</feature>
<reference evidence="8" key="1">
    <citation type="journal article" date="2019" name="Gigascience">
        <title>De novo genome assembly of the endangered Acer yangbiense, a plant species with extremely small populations endemic to Yunnan Province, China.</title>
        <authorList>
            <person name="Yang J."/>
            <person name="Wariss H.M."/>
            <person name="Tao L."/>
            <person name="Zhang R."/>
            <person name="Yun Q."/>
            <person name="Hollingsworth P."/>
            <person name="Dao Z."/>
            <person name="Luo G."/>
            <person name="Guo H."/>
            <person name="Ma Y."/>
            <person name="Sun W."/>
        </authorList>
    </citation>
    <scope>NUCLEOTIDE SEQUENCE [LARGE SCALE GENOMIC DNA]</scope>
    <source>
        <strain evidence="8">cv. br00</strain>
    </source>
</reference>
<evidence type="ECO:0000313" key="8">
    <source>
        <dbReference type="Proteomes" id="UP000326939"/>
    </source>
</evidence>
<evidence type="ECO:0000256" key="2">
    <source>
        <dbReference type="ARBA" id="ARBA00022692"/>
    </source>
</evidence>
<protein>
    <recommendedName>
        <fullName evidence="6">Late embryogenesis abundant protein LEA-2 subgroup domain-containing protein</fullName>
    </recommendedName>
</protein>
<feature type="transmembrane region" description="Helical" evidence="5">
    <location>
        <begin position="21"/>
        <end position="43"/>
    </location>
</feature>
<dbReference type="AlphaFoldDB" id="A0A5N5LDC2"/>
<evidence type="ECO:0000313" key="7">
    <source>
        <dbReference type="EMBL" id="KAB5540724.1"/>
    </source>
</evidence>
<dbReference type="InterPro" id="IPR044839">
    <property type="entry name" value="NDR1-like"/>
</dbReference>
<dbReference type="PANTHER" id="PTHR31415:SF166">
    <property type="entry name" value="LATE EMBRYOGENESIS ABUNDANT (LEA) HYDROXYPROLINE-RICH GLYCOPROTEIN FAMILY"/>
    <property type="match status" value="1"/>
</dbReference>
<proteinExistence type="predicted"/>
<dbReference type="InterPro" id="IPR004864">
    <property type="entry name" value="LEA_2"/>
</dbReference>
<evidence type="ECO:0000256" key="3">
    <source>
        <dbReference type="ARBA" id="ARBA00022989"/>
    </source>
</evidence>
<evidence type="ECO:0000256" key="4">
    <source>
        <dbReference type="ARBA" id="ARBA00023136"/>
    </source>
</evidence>